<sequence>MLIEDLKYWEDKSNYRQKYSGMDRPKSHHHRIYGPEGWWKNYPVHDFDYNFNLWGFRGPDYSEYVAQPVNICLGDSFTVNIGGPIEYSWASQLDKLLDL</sequence>
<reference evidence="1" key="1">
    <citation type="submission" date="2018-05" db="EMBL/GenBank/DDBJ databases">
        <authorList>
            <person name="Lanie J.A."/>
            <person name="Ng W.-L."/>
            <person name="Kazmierczak K.M."/>
            <person name="Andrzejewski T.M."/>
            <person name="Davidsen T.M."/>
            <person name="Wayne K.J."/>
            <person name="Tettelin H."/>
            <person name="Glass J.I."/>
            <person name="Rusch D."/>
            <person name="Podicherti R."/>
            <person name="Tsui H.-C.T."/>
            <person name="Winkler M.E."/>
        </authorList>
    </citation>
    <scope>NUCLEOTIDE SEQUENCE</scope>
</reference>
<name>A0A382GID3_9ZZZZ</name>
<organism evidence="1">
    <name type="scientific">marine metagenome</name>
    <dbReference type="NCBI Taxonomy" id="408172"/>
    <lineage>
        <taxon>unclassified sequences</taxon>
        <taxon>metagenomes</taxon>
        <taxon>ecological metagenomes</taxon>
    </lineage>
</organism>
<dbReference type="AlphaFoldDB" id="A0A382GID3"/>
<dbReference type="EMBL" id="UINC01055721">
    <property type="protein sequence ID" value="SVB74928.1"/>
    <property type="molecule type" value="Genomic_DNA"/>
</dbReference>
<evidence type="ECO:0000313" key="1">
    <source>
        <dbReference type="EMBL" id="SVB74928.1"/>
    </source>
</evidence>
<accession>A0A382GID3</accession>
<proteinExistence type="predicted"/>
<gene>
    <name evidence="1" type="ORF">METZ01_LOCUS227782</name>
</gene>
<feature type="non-terminal residue" evidence="1">
    <location>
        <position position="99"/>
    </location>
</feature>
<protein>
    <submittedName>
        <fullName evidence="1">Uncharacterized protein</fullName>
    </submittedName>
</protein>